<dbReference type="RefSeq" id="WP_258383721.1">
    <property type="nucleotide sequence ID" value="NZ_CP091430.1"/>
</dbReference>
<dbReference type="Proteomes" id="UP001057877">
    <property type="component" value="Chromosome"/>
</dbReference>
<reference evidence="1" key="1">
    <citation type="submission" date="2022-01" db="EMBL/GenBank/DDBJ databases">
        <title>Paenibacillus spongiae sp. nov., isolated from marine sponge.</title>
        <authorList>
            <person name="Li Z."/>
            <person name="Zhang M."/>
        </authorList>
    </citation>
    <scope>NUCLEOTIDE SEQUENCE</scope>
    <source>
        <strain evidence="1">PHS-Z3</strain>
    </source>
</reference>
<gene>
    <name evidence="1" type="ORF">L1F29_19385</name>
</gene>
<name>A0ABY5S195_9BACL</name>
<evidence type="ECO:0008006" key="3">
    <source>
        <dbReference type="Google" id="ProtNLM"/>
    </source>
</evidence>
<organism evidence="1 2">
    <name type="scientific">Paenibacillus spongiae</name>
    <dbReference type="NCBI Taxonomy" id="2909671"/>
    <lineage>
        <taxon>Bacteria</taxon>
        <taxon>Bacillati</taxon>
        <taxon>Bacillota</taxon>
        <taxon>Bacilli</taxon>
        <taxon>Bacillales</taxon>
        <taxon>Paenibacillaceae</taxon>
        <taxon>Paenibacillus</taxon>
    </lineage>
</organism>
<evidence type="ECO:0000313" key="2">
    <source>
        <dbReference type="Proteomes" id="UP001057877"/>
    </source>
</evidence>
<protein>
    <recommendedName>
        <fullName evidence="3">DUF2140 family protein</fullName>
    </recommendedName>
</protein>
<sequence length="187" mass="21136">MKKFIIACIVLLLISGLAVVGALWYVSPGESLDLRYQEVPLKERALDMVRRMTPELVLSEDDVNQLGKEALAGQAEYQPGVVITGAKFRLIGDRLAADVNIKVRDLIPIGLTLTYRLDWKEPDLIATIEEAKVKDITISNQWFDDVFIPLGSYLPELLKVDQVRIGDEKLTVKFRTPTLQEMRKLLQ</sequence>
<proteinExistence type="predicted"/>
<keyword evidence="2" id="KW-1185">Reference proteome</keyword>
<accession>A0ABY5S195</accession>
<evidence type="ECO:0000313" key="1">
    <source>
        <dbReference type="EMBL" id="UVI27631.1"/>
    </source>
</evidence>
<dbReference type="EMBL" id="CP091430">
    <property type="protein sequence ID" value="UVI27631.1"/>
    <property type="molecule type" value="Genomic_DNA"/>
</dbReference>